<dbReference type="AlphaFoldDB" id="A0A0E4CPD4"/>
<dbReference type="STRING" id="141349.BN1232_03982"/>
<feature type="transmembrane region" description="Helical" evidence="1">
    <location>
        <begin position="144"/>
        <end position="160"/>
    </location>
</feature>
<dbReference type="PROSITE" id="PS50244">
    <property type="entry name" value="S5A_REDUCTASE"/>
    <property type="match status" value="1"/>
</dbReference>
<dbReference type="PANTHER" id="PTHR32251">
    <property type="entry name" value="3-OXO-5-ALPHA-STEROID 4-DEHYDROGENASE"/>
    <property type="match status" value="1"/>
</dbReference>
<keyword evidence="1" id="KW-0472">Membrane</keyword>
<dbReference type="EMBL" id="CTEE01000001">
    <property type="protein sequence ID" value="CQD17699.1"/>
    <property type="molecule type" value="Genomic_DNA"/>
</dbReference>
<dbReference type="Proteomes" id="UP000199251">
    <property type="component" value="Unassembled WGS sequence"/>
</dbReference>
<evidence type="ECO:0000313" key="3">
    <source>
        <dbReference type="Proteomes" id="UP000199251"/>
    </source>
</evidence>
<keyword evidence="1" id="KW-1133">Transmembrane helix</keyword>
<dbReference type="Gene3D" id="1.20.120.1630">
    <property type="match status" value="1"/>
</dbReference>
<keyword evidence="1 2" id="KW-0812">Transmembrane</keyword>
<feature type="transmembrane region" description="Helical" evidence="1">
    <location>
        <begin position="29"/>
        <end position="49"/>
    </location>
</feature>
<feature type="transmembrane region" description="Helical" evidence="1">
    <location>
        <begin position="166"/>
        <end position="185"/>
    </location>
</feature>
<evidence type="ECO:0000256" key="1">
    <source>
        <dbReference type="SAM" id="Phobius"/>
    </source>
</evidence>
<organism evidence="2 3">
    <name type="scientific">Mycobacterium lentiflavum</name>
    <dbReference type="NCBI Taxonomy" id="141349"/>
    <lineage>
        <taxon>Bacteria</taxon>
        <taxon>Bacillati</taxon>
        <taxon>Actinomycetota</taxon>
        <taxon>Actinomycetes</taxon>
        <taxon>Mycobacteriales</taxon>
        <taxon>Mycobacteriaceae</taxon>
        <taxon>Mycobacterium</taxon>
        <taxon>Mycobacterium simiae complex</taxon>
    </lineage>
</organism>
<dbReference type="PANTHER" id="PTHR32251:SF17">
    <property type="entry name" value="STEROID 5-ALPHA REDUCTASE C-TERMINAL DOMAIN-CONTAINING PROTEIN"/>
    <property type="match status" value="1"/>
</dbReference>
<dbReference type="InterPro" id="IPR010721">
    <property type="entry name" value="UstE-like"/>
</dbReference>
<reference evidence="2 3" key="1">
    <citation type="submission" date="2015-03" db="EMBL/GenBank/DDBJ databases">
        <authorList>
            <person name="Urmite Genomes"/>
        </authorList>
    </citation>
    <scope>NUCLEOTIDE SEQUENCE [LARGE SCALE GENOMIC DNA]</scope>
    <source>
        <strain evidence="2 3">CSUR P1491</strain>
    </source>
</reference>
<protein>
    <submittedName>
        <fullName evidence="2">Transmembrane protein</fullName>
    </submittedName>
</protein>
<name>A0A0E4CPD4_MYCLN</name>
<dbReference type="Pfam" id="PF06966">
    <property type="entry name" value="DUF1295"/>
    <property type="match status" value="1"/>
</dbReference>
<proteinExistence type="predicted"/>
<gene>
    <name evidence="2" type="ORF">BN1232_03982</name>
</gene>
<evidence type="ECO:0000313" key="2">
    <source>
        <dbReference type="EMBL" id="CQD17699.1"/>
    </source>
</evidence>
<dbReference type="GO" id="GO:0016020">
    <property type="term" value="C:membrane"/>
    <property type="evidence" value="ECO:0007669"/>
    <property type="project" value="TreeGrafter"/>
</dbReference>
<accession>A0A0E4CPD4</accession>
<sequence>MLPIVLTICYGRRVGDFVSSLGVNPSSDLSVFLFCAIFTFSVVTALWVVGLLQGNHSMMDGWYGFAFTVPALLTYLIVGAQSVTAALLLFMVMLHGGRLGWYLAARWRRYVPVYGGDPRYLNFVKEMSPGYWWKSFFRVMEPQAVIIVLIGMPAVVGILKNRTPNGGVGLLAFAGLVVFMVGLYFETVADAQLQAFLALDERPRYLNTGVWKHSRHPNYFGTTTVWWGMWLVAVAGNPSCWWTVAGPLINTIMLTSVLGSAFQDNYMGVRPEYQELMARTRRFLPIPLSDDAIARNQARLAEQRASANAA</sequence>